<keyword evidence="3" id="KW-1185">Reference proteome</keyword>
<dbReference type="AlphaFoldDB" id="A0AA39D1F6"/>
<feature type="compositionally biased region" description="Basic residues" evidence="1">
    <location>
        <begin position="69"/>
        <end position="78"/>
    </location>
</feature>
<sequence length="140" mass="16487">MSKGFLEWHIRKYPANDLILRRKVLGLHDWPTLIDDLLPLFHGVEEWPEALIQKLLKKIQNKMPLIHKRQEHQRLMSKQRHDQAARERRAQVTNNARFNTEDGEMVQTYDTESNGPNPNPNPPAHPEPQPQTRLNIPLEQ</sequence>
<feature type="region of interest" description="Disordered" evidence="1">
    <location>
        <begin position="69"/>
        <end position="140"/>
    </location>
</feature>
<name>A0AA39D1F6_9EURO</name>
<dbReference type="Proteomes" id="UP001172681">
    <property type="component" value="Unassembled WGS sequence"/>
</dbReference>
<dbReference type="EMBL" id="JAPDRN010000017">
    <property type="protein sequence ID" value="KAJ9639652.1"/>
    <property type="molecule type" value="Genomic_DNA"/>
</dbReference>
<evidence type="ECO:0000313" key="3">
    <source>
        <dbReference type="Proteomes" id="UP001172681"/>
    </source>
</evidence>
<evidence type="ECO:0000256" key="1">
    <source>
        <dbReference type="SAM" id="MobiDB-lite"/>
    </source>
</evidence>
<gene>
    <name evidence="2" type="ORF">H2204_003722</name>
</gene>
<protein>
    <submittedName>
        <fullName evidence="2">Uncharacterized protein</fullName>
    </submittedName>
</protein>
<reference evidence="2" key="1">
    <citation type="submission" date="2022-10" db="EMBL/GenBank/DDBJ databases">
        <title>Culturing micro-colonial fungi from biological soil crusts in the Mojave desert and describing Neophaeococcomyces mojavensis, and introducing the new genera and species Taxawa tesnikishii.</title>
        <authorList>
            <person name="Kurbessoian T."/>
            <person name="Stajich J.E."/>
        </authorList>
    </citation>
    <scope>NUCLEOTIDE SEQUENCE</scope>
    <source>
        <strain evidence="2">TK_35</strain>
    </source>
</reference>
<feature type="compositionally biased region" description="Basic and acidic residues" evidence="1">
    <location>
        <begin position="79"/>
        <end position="90"/>
    </location>
</feature>
<accession>A0AA39D1F6</accession>
<evidence type="ECO:0000313" key="2">
    <source>
        <dbReference type="EMBL" id="KAJ9639652.1"/>
    </source>
</evidence>
<proteinExistence type="predicted"/>
<organism evidence="2 3">
    <name type="scientific">Knufia peltigerae</name>
    <dbReference type="NCBI Taxonomy" id="1002370"/>
    <lineage>
        <taxon>Eukaryota</taxon>
        <taxon>Fungi</taxon>
        <taxon>Dikarya</taxon>
        <taxon>Ascomycota</taxon>
        <taxon>Pezizomycotina</taxon>
        <taxon>Eurotiomycetes</taxon>
        <taxon>Chaetothyriomycetidae</taxon>
        <taxon>Chaetothyriales</taxon>
        <taxon>Trichomeriaceae</taxon>
        <taxon>Knufia</taxon>
    </lineage>
</organism>
<comment type="caution">
    <text evidence="2">The sequence shown here is derived from an EMBL/GenBank/DDBJ whole genome shotgun (WGS) entry which is preliminary data.</text>
</comment>
<feature type="compositionally biased region" description="Pro residues" evidence="1">
    <location>
        <begin position="117"/>
        <end position="129"/>
    </location>
</feature>